<dbReference type="RefSeq" id="WP_003534418.1">
    <property type="nucleotide sequence ID" value="NZ_AP031443.1"/>
</dbReference>
<dbReference type="CDD" id="cd00093">
    <property type="entry name" value="HTH_XRE"/>
    <property type="match status" value="1"/>
</dbReference>
<reference evidence="4" key="2">
    <citation type="submission" date="2023-01" db="EMBL/GenBank/DDBJ databases">
        <title>Human gut microbiome strain richness.</title>
        <authorList>
            <person name="Chen-Liaw A."/>
        </authorList>
    </citation>
    <scope>NUCLEOTIDE SEQUENCE</scope>
    <source>
        <strain evidence="4">1001217st2_G6_1001217B_191108</strain>
    </source>
</reference>
<evidence type="ECO:0000313" key="5">
    <source>
        <dbReference type="EMBL" id="RGD86162.1"/>
    </source>
</evidence>
<reference evidence="5 6" key="1">
    <citation type="submission" date="2018-08" db="EMBL/GenBank/DDBJ databases">
        <title>A genome reference for cultivated species of the human gut microbiota.</title>
        <authorList>
            <person name="Zou Y."/>
            <person name="Xue W."/>
            <person name="Luo G."/>
        </authorList>
    </citation>
    <scope>NUCLEOTIDE SEQUENCE [LARGE SCALE GENOMIC DNA]</scope>
    <source>
        <strain evidence="5 6">OM06-4</strain>
    </source>
</reference>
<gene>
    <name evidence="5" type="ORF">DXB93_07120</name>
    <name evidence="4" type="ORF">PM738_07540</name>
</gene>
<dbReference type="Gene3D" id="1.10.260.40">
    <property type="entry name" value="lambda repressor-like DNA-binding domains"/>
    <property type="match status" value="1"/>
</dbReference>
<dbReference type="PANTHER" id="PTHR46558">
    <property type="entry name" value="TRACRIPTIONAL REGULATORY PROTEIN-RELATED-RELATED"/>
    <property type="match status" value="1"/>
</dbReference>
<feature type="domain" description="HTH cro/C1-type" evidence="3">
    <location>
        <begin position="7"/>
        <end position="61"/>
    </location>
</feature>
<dbReference type="GeneID" id="64196345"/>
<feature type="transmembrane region" description="Helical" evidence="2">
    <location>
        <begin position="85"/>
        <end position="106"/>
    </location>
</feature>
<dbReference type="SMART" id="SM00530">
    <property type="entry name" value="HTH_XRE"/>
    <property type="match status" value="1"/>
</dbReference>
<dbReference type="InterPro" id="IPR010982">
    <property type="entry name" value="Lambda_DNA-bd_dom_sf"/>
</dbReference>
<dbReference type="Proteomes" id="UP001211987">
    <property type="component" value="Unassembled WGS sequence"/>
</dbReference>
<dbReference type="EMBL" id="JAQLKE010000009">
    <property type="protein sequence ID" value="MDB7083649.1"/>
    <property type="molecule type" value="Genomic_DNA"/>
</dbReference>
<organism evidence="5 6">
    <name type="scientific">Thomasclavelia ramosa</name>
    <dbReference type="NCBI Taxonomy" id="1547"/>
    <lineage>
        <taxon>Bacteria</taxon>
        <taxon>Bacillati</taxon>
        <taxon>Bacillota</taxon>
        <taxon>Erysipelotrichia</taxon>
        <taxon>Erysipelotrichales</taxon>
        <taxon>Coprobacillaceae</taxon>
        <taxon>Thomasclavelia</taxon>
    </lineage>
</organism>
<name>A0A3E3ABI2_9FIRM</name>
<sequence length="135" mass="15331">MEIAKKIKTARIKVELTQEHVADELQVSRQTISNWENAKTYPDIISIIKLSDLYQISLDELLKGDDKMIEHLNESTNIVSSNKKLICVAIINIILFFGLVIFNTIISNNKYLLASVLVIAMCSIAALFYQVIKKF</sequence>
<dbReference type="Pfam" id="PF01381">
    <property type="entry name" value="HTH_3"/>
    <property type="match status" value="1"/>
</dbReference>
<dbReference type="SUPFAM" id="SSF47413">
    <property type="entry name" value="lambda repressor-like DNA-binding domains"/>
    <property type="match status" value="1"/>
</dbReference>
<dbReference type="AlphaFoldDB" id="A0A3E3ABI2"/>
<evidence type="ECO:0000256" key="1">
    <source>
        <dbReference type="ARBA" id="ARBA00023125"/>
    </source>
</evidence>
<keyword evidence="2" id="KW-1133">Transmembrane helix</keyword>
<dbReference type="EMBL" id="QUSL01000008">
    <property type="protein sequence ID" value="RGD86162.1"/>
    <property type="molecule type" value="Genomic_DNA"/>
</dbReference>
<evidence type="ECO:0000313" key="6">
    <source>
        <dbReference type="Proteomes" id="UP000261032"/>
    </source>
</evidence>
<dbReference type="GO" id="GO:0003677">
    <property type="term" value="F:DNA binding"/>
    <property type="evidence" value="ECO:0007669"/>
    <property type="project" value="UniProtKB-KW"/>
</dbReference>
<comment type="caution">
    <text evidence="5">The sequence shown here is derived from an EMBL/GenBank/DDBJ whole genome shotgun (WGS) entry which is preliminary data.</text>
</comment>
<keyword evidence="2" id="KW-0812">Transmembrane</keyword>
<keyword evidence="1" id="KW-0238">DNA-binding</keyword>
<evidence type="ECO:0000313" key="4">
    <source>
        <dbReference type="EMBL" id="MDB7083649.1"/>
    </source>
</evidence>
<accession>A0A3E3ABI2</accession>
<evidence type="ECO:0000259" key="3">
    <source>
        <dbReference type="PROSITE" id="PS50943"/>
    </source>
</evidence>
<dbReference type="Proteomes" id="UP000261032">
    <property type="component" value="Unassembled WGS sequence"/>
</dbReference>
<dbReference type="InterPro" id="IPR001387">
    <property type="entry name" value="Cro/C1-type_HTH"/>
</dbReference>
<protein>
    <submittedName>
        <fullName evidence="4">Helix-turn-helix transcriptional regulator</fullName>
    </submittedName>
    <submittedName>
        <fullName evidence="5">XRE family transcriptional regulator</fullName>
    </submittedName>
</protein>
<keyword evidence="2" id="KW-0472">Membrane</keyword>
<feature type="transmembrane region" description="Helical" evidence="2">
    <location>
        <begin position="112"/>
        <end position="132"/>
    </location>
</feature>
<dbReference type="PANTHER" id="PTHR46558:SF15">
    <property type="entry name" value="HELIX-TURN-HELIX DOMAIN PROTEIN"/>
    <property type="match status" value="1"/>
</dbReference>
<evidence type="ECO:0000256" key="2">
    <source>
        <dbReference type="SAM" id="Phobius"/>
    </source>
</evidence>
<dbReference type="PROSITE" id="PS50943">
    <property type="entry name" value="HTH_CROC1"/>
    <property type="match status" value="1"/>
</dbReference>
<proteinExistence type="predicted"/>